<proteinExistence type="predicted"/>
<dbReference type="SMART" id="SM00456">
    <property type="entry name" value="WW"/>
    <property type="match status" value="1"/>
</dbReference>
<accession>A0A7S2V8Q4</accession>
<dbReference type="CDD" id="cd00201">
    <property type="entry name" value="WW"/>
    <property type="match status" value="1"/>
</dbReference>
<dbReference type="PROSITE" id="PS50020">
    <property type="entry name" value="WW_DOMAIN_2"/>
    <property type="match status" value="1"/>
</dbReference>
<dbReference type="PANTHER" id="PTHR10288">
    <property type="entry name" value="KH DOMAIN CONTAINING RNA BINDING PROTEIN"/>
    <property type="match status" value="1"/>
</dbReference>
<dbReference type="InterPro" id="IPR036020">
    <property type="entry name" value="WW_dom_sf"/>
</dbReference>
<dbReference type="Gene3D" id="3.30.1370.10">
    <property type="entry name" value="K Homology domain, type 1"/>
    <property type="match status" value="3"/>
</dbReference>
<dbReference type="Pfam" id="PF00397">
    <property type="entry name" value="WW"/>
    <property type="match status" value="1"/>
</dbReference>
<dbReference type="CDD" id="cd00105">
    <property type="entry name" value="KH-I"/>
    <property type="match status" value="3"/>
</dbReference>
<evidence type="ECO:0000256" key="1">
    <source>
        <dbReference type="ARBA" id="ARBA00022737"/>
    </source>
</evidence>
<dbReference type="PROSITE" id="PS01159">
    <property type="entry name" value="WW_DOMAIN_1"/>
    <property type="match status" value="1"/>
</dbReference>
<dbReference type="SUPFAM" id="SSF54791">
    <property type="entry name" value="Eukaryotic type KH-domain (KH-domain type I)"/>
    <property type="match status" value="3"/>
</dbReference>
<dbReference type="Pfam" id="PF00013">
    <property type="entry name" value="KH_1"/>
    <property type="match status" value="3"/>
</dbReference>
<dbReference type="AlphaFoldDB" id="A0A7S2V8Q4"/>
<dbReference type="EMBL" id="HBHT01002139">
    <property type="protein sequence ID" value="CAD9942399.1"/>
    <property type="molecule type" value="Transcribed_RNA"/>
</dbReference>
<dbReference type="InterPro" id="IPR036612">
    <property type="entry name" value="KH_dom_type_1_sf"/>
</dbReference>
<organism evidence="4">
    <name type="scientific">Entomoneis paludosa</name>
    <dbReference type="NCBI Taxonomy" id="265537"/>
    <lineage>
        <taxon>Eukaryota</taxon>
        <taxon>Sar</taxon>
        <taxon>Stramenopiles</taxon>
        <taxon>Ochrophyta</taxon>
        <taxon>Bacillariophyta</taxon>
        <taxon>Bacillariophyceae</taxon>
        <taxon>Bacillariophycidae</taxon>
        <taxon>Entomoneidaceae</taxon>
        <taxon>Entomoneis</taxon>
    </lineage>
</organism>
<dbReference type="PROSITE" id="PS50084">
    <property type="entry name" value="KH_TYPE_1"/>
    <property type="match status" value="3"/>
</dbReference>
<keyword evidence="1" id="KW-0677">Repeat</keyword>
<dbReference type="SUPFAM" id="SSF51045">
    <property type="entry name" value="WW domain"/>
    <property type="match status" value="1"/>
</dbReference>
<evidence type="ECO:0000313" key="4">
    <source>
        <dbReference type="EMBL" id="CAD9942399.1"/>
    </source>
</evidence>
<dbReference type="InterPro" id="IPR001202">
    <property type="entry name" value="WW_dom"/>
</dbReference>
<reference evidence="4" key="1">
    <citation type="submission" date="2021-01" db="EMBL/GenBank/DDBJ databases">
        <authorList>
            <person name="Corre E."/>
            <person name="Pelletier E."/>
            <person name="Niang G."/>
            <person name="Scheremetjew M."/>
            <person name="Finn R."/>
            <person name="Kale V."/>
            <person name="Holt S."/>
            <person name="Cochrane G."/>
            <person name="Meng A."/>
            <person name="Brown T."/>
            <person name="Cohen L."/>
        </authorList>
    </citation>
    <scope>NUCLEOTIDE SEQUENCE</scope>
    <source>
        <strain evidence="4">CCMP125</strain>
    </source>
</reference>
<gene>
    <name evidence="4" type="ORF">APAL1065_LOCUS1399</name>
</gene>
<keyword evidence="2" id="KW-0694">RNA-binding</keyword>
<protein>
    <recommendedName>
        <fullName evidence="3">WW domain-containing protein</fullName>
    </recommendedName>
</protein>
<feature type="domain" description="WW" evidence="3">
    <location>
        <begin position="475"/>
        <end position="508"/>
    </location>
</feature>
<evidence type="ECO:0000256" key="2">
    <source>
        <dbReference type="PROSITE-ProRule" id="PRU00117"/>
    </source>
</evidence>
<name>A0A7S2V8Q4_9STRA</name>
<sequence>MRKSHAVKDEAQAVKDRAEATRISAEAAKDDAHAQELMRLKESQLAENAAKDAAHSGELASLRAAKAELDALKGLPAIQRSANGDEVIMEKSVLSLEVAGRVIGKGGEMIRDLQARSGARMDVDQSAQPGLPRTITYQGPRSKVEFAKKLVGLVAAGATEATLPLGEAKREAITIPASTVGKVIGRNGEIVRELQSRSHAKVDFDHSDSRGMGSENKVVLLTGTVEAVAKAKEMVAFLAANPEVEAVQALNMLVDEKLRTATPWGSGPPYRNLPNQGAGMKPEMLGGSRSHVGASNDLMLTPAVLTQNTYQMGSASRSELIYCKKQYIGRIIGSKGSTIKDLQQRSGTVIQIKQDVPYGADCEVTISGSNDGVEMAKQMIQQIIQGGADHLFGLGGKSSARAVGTVNPGYQQNYSQGHTYGQQQSHMQSSSIYQAPTSYAPHQHSDPGHMQQGQQRIYPSTAAKQDNTSPQLRATPVASDWKKMVQPGGRAFYWNEKTGATTWDKPPGF</sequence>
<dbReference type="Gene3D" id="2.20.70.10">
    <property type="match status" value="1"/>
</dbReference>
<dbReference type="SMART" id="SM00322">
    <property type="entry name" value="KH"/>
    <property type="match status" value="3"/>
</dbReference>
<evidence type="ECO:0000259" key="3">
    <source>
        <dbReference type="PROSITE" id="PS50020"/>
    </source>
</evidence>
<dbReference type="InterPro" id="IPR004088">
    <property type="entry name" value="KH_dom_type_1"/>
</dbReference>
<dbReference type="InterPro" id="IPR004087">
    <property type="entry name" value="KH_dom"/>
</dbReference>
<dbReference type="GO" id="GO:0003723">
    <property type="term" value="F:RNA binding"/>
    <property type="evidence" value="ECO:0007669"/>
    <property type="project" value="UniProtKB-UniRule"/>
</dbReference>